<accession>A0A8S5THI7</accession>
<proteinExistence type="predicted"/>
<evidence type="ECO:0000313" key="1">
    <source>
        <dbReference type="EMBL" id="DAF62788.1"/>
    </source>
</evidence>
<reference evidence="1" key="1">
    <citation type="journal article" date="2021" name="Proc. Natl. Acad. Sci. U.S.A.">
        <title>A Catalog of Tens of Thousands of Viruses from Human Metagenomes Reveals Hidden Associations with Chronic Diseases.</title>
        <authorList>
            <person name="Tisza M.J."/>
            <person name="Buck C.B."/>
        </authorList>
    </citation>
    <scope>NUCLEOTIDE SEQUENCE</scope>
    <source>
        <strain evidence="1">Ctiv53</strain>
    </source>
</reference>
<protein>
    <submittedName>
        <fullName evidence="1">Uncharacterized protein</fullName>
    </submittedName>
</protein>
<name>A0A8S5THI7_9CAUD</name>
<dbReference type="EMBL" id="BK032828">
    <property type="protein sequence ID" value="DAF62788.1"/>
    <property type="molecule type" value="Genomic_DNA"/>
</dbReference>
<organism evidence="1">
    <name type="scientific">Myoviridae sp. ctiv53</name>
    <dbReference type="NCBI Taxonomy" id="2827703"/>
    <lineage>
        <taxon>Viruses</taxon>
        <taxon>Duplodnaviria</taxon>
        <taxon>Heunggongvirae</taxon>
        <taxon>Uroviricota</taxon>
        <taxon>Caudoviricetes</taxon>
    </lineage>
</organism>
<sequence length="42" mass="4806">MAAAGGVVYPLLFWGDFLQMRDDASSRKTGDCWLYLFTDCKR</sequence>